<accession>A0A072TVA4</accession>
<sequence length="73" mass="8539">MANCSCNFFLTNSIENELRERDEGDGVEMKCPIRVQENEDKCGTTNRHYWNWNPLKKLDRGTHQAANKPNKKI</sequence>
<name>A0A072TVA4_MEDTR</name>
<dbReference type="EnsemblPlants" id="KEH21111">
    <property type="protein sequence ID" value="KEH21111"/>
    <property type="gene ID" value="MTR_8g098775"/>
</dbReference>
<organism evidence="1 3">
    <name type="scientific">Medicago truncatula</name>
    <name type="common">Barrel medic</name>
    <name type="synonym">Medicago tribuloides</name>
    <dbReference type="NCBI Taxonomy" id="3880"/>
    <lineage>
        <taxon>Eukaryota</taxon>
        <taxon>Viridiplantae</taxon>
        <taxon>Streptophyta</taxon>
        <taxon>Embryophyta</taxon>
        <taxon>Tracheophyta</taxon>
        <taxon>Spermatophyta</taxon>
        <taxon>Magnoliopsida</taxon>
        <taxon>eudicotyledons</taxon>
        <taxon>Gunneridae</taxon>
        <taxon>Pentapetalae</taxon>
        <taxon>rosids</taxon>
        <taxon>fabids</taxon>
        <taxon>Fabales</taxon>
        <taxon>Fabaceae</taxon>
        <taxon>Papilionoideae</taxon>
        <taxon>50 kb inversion clade</taxon>
        <taxon>NPAAA clade</taxon>
        <taxon>Hologalegina</taxon>
        <taxon>IRL clade</taxon>
        <taxon>Trifolieae</taxon>
        <taxon>Medicago</taxon>
    </lineage>
</organism>
<dbReference type="AlphaFoldDB" id="A0A072TVA4"/>
<evidence type="ECO:0000313" key="3">
    <source>
        <dbReference type="Proteomes" id="UP000002051"/>
    </source>
</evidence>
<proteinExistence type="predicted"/>
<gene>
    <name evidence="1" type="ordered locus">MTR_8g098775</name>
</gene>
<evidence type="ECO:0000313" key="1">
    <source>
        <dbReference type="EMBL" id="KEH21111.1"/>
    </source>
</evidence>
<dbReference type="Proteomes" id="UP000002051">
    <property type="component" value="Chromosome 8"/>
</dbReference>
<dbReference type="HOGENOM" id="CLU_2708610_0_0_1"/>
<protein>
    <submittedName>
        <fullName evidence="1 2">Uncharacterized protein</fullName>
    </submittedName>
</protein>
<dbReference type="EMBL" id="CM001224">
    <property type="protein sequence ID" value="KEH21111.1"/>
    <property type="molecule type" value="Genomic_DNA"/>
</dbReference>
<evidence type="ECO:0000313" key="2">
    <source>
        <dbReference type="EnsemblPlants" id="KEH21111"/>
    </source>
</evidence>
<reference evidence="1 3" key="2">
    <citation type="journal article" date="2014" name="BMC Genomics">
        <title>An improved genome release (version Mt4.0) for the model legume Medicago truncatula.</title>
        <authorList>
            <person name="Tang H."/>
            <person name="Krishnakumar V."/>
            <person name="Bidwell S."/>
            <person name="Rosen B."/>
            <person name="Chan A."/>
            <person name="Zhou S."/>
            <person name="Gentzbittel L."/>
            <person name="Childs K.L."/>
            <person name="Yandell M."/>
            <person name="Gundlach H."/>
            <person name="Mayer K.F."/>
            <person name="Schwartz D.C."/>
            <person name="Town C.D."/>
        </authorList>
    </citation>
    <scope>GENOME REANNOTATION</scope>
    <source>
        <strain evidence="1">A17</strain>
        <strain evidence="2 3">cv. Jemalong A17</strain>
    </source>
</reference>
<keyword evidence="3" id="KW-1185">Reference proteome</keyword>
<reference evidence="1 3" key="1">
    <citation type="journal article" date="2011" name="Nature">
        <title>The Medicago genome provides insight into the evolution of rhizobial symbioses.</title>
        <authorList>
            <person name="Young N.D."/>
            <person name="Debelle F."/>
            <person name="Oldroyd G.E."/>
            <person name="Geurts R."/>
            <person name="Cannon S.B."/>
            <person name="Udvardi M.K."/>
            <person name="Benedito V.A."/>
            <person name="Mayer K.F."/>
            <person name="Gouzy J."/>
            <person name="Schoof H."/>
            <person name="Van de Peer Y."/>
            <person name="Proost S."/>
            <person name="Cook D.R."/>
            <person name="Meyers B.C."/>
            <person name="Spannagl M."/>
            <person name="Cheung F."/>
            <person name="De Mita S."/>
            <person name="Krishnakumar V."/>
            <person name="Gundlach H."/>
            <person name="Zhou S."/>
            <person name="Mudge J."/>
            <person name="Bharti A.K."/>
            <person name="Murray J.D."/>
            <person name="Naoumkina M.A."/>
            <person name="Rosen B."/>
            <person name="Silverstein K.A."/>
            <person name="Tang H."/>
            <person name="Rombauts S."/>
            <person name="Zhao P.X."/>
            <person name="Zhou P."/>
            <person name="Barbe V."/>
            <person name="Bardou P."/>
            <person name="Bechner M."/>
            <person name="Bellec A."/>
            <person name="Berger A."/>
            <person name="Berges H."/>
            <person name="Bidwell S."/>
            <person name="Bisseling T."/>
            <person name="Choisne N."/>
            <person name="Couloux A."/>
            <person name="Denny R."/>
            <person name="Deshpande S."/>
            <person name="Dai X."/>
            <person name="Doyle J.J."/>
            <person name="Dudez A.M."/>
            <person name="Farmer A.D."/>
            <person name="Fouteau S."/>
            <person name="Franken C."/>
            <person name="Gibelin C."/>
            <person name="Gish J."/>
            <person name="Goldstein S."/>
            <person name="Gonzalez A.J."/>
            <person name="Green P.J."/>
            <person name="Hallab A."/>
            <person name="Hartog M."/>
            <person name="Hua A."/>
            <person name="Humphray S.J."/>
            <person name="Jeong D.H."/>
            <person name="Jing Y."/>
            <person name="Jocker A."/>
            <person name="Kenton S.M."/>
            <person name="Kim D.J."/>
            <person name="Klee K."/>
            <person name="Lai H."/>
            <person name="Lang C."/>
            <person name="Lin S."/>
            <person name="Macmil S.L."/>
            <person name="Magdelenat G."/>
            <person name="Matthews L."/>
            <person name="McCorrison J."/>
            <person name="Monaghan E.L."/>
            <person name="Mun J.H."/>
            <person name="Najar F.Z."/>
            <person name="Nicholson C."/>
            <person name="Noirot C."/>
            <person name="O'Bleness M."/>
            <person name="Paule C.R."/>
            <person name="Poulain J."/>
            <person name="Prion F."/>
            <person name="Qin B."/>
            <person name="Qu C."/>
            <person name="Retzel E.F."/>
            <person name="Riddle C."/>
            <person name="Sallet E."/>
            <person name="Samain S."/>
            <person name="Samson N."/>
            <person name="Sanders I."/>
            <person name="Saurat O."/>
            <person name="Scarpelli C."/>
            <person name="Schiex T."/>
            <person name="Segurens B."/>
            <person name="Severin A.J."/>
            <person name="Sherrier D.J."/>
            <person name="Shi R."/>
            <person name="Sims S."/>
            <person name="Singer S.R."/>
            <person name="Sinharoy S."/>
            <person name="Sterck L."/>
            <person name="Viollet A."/>
            <person name="Wang B.B."/>
            <person name="Wang K."/>
            <person name="Wang M."/>
            <person name="Wang X."/>
            <person name="Warfsmann J."/>
            <person name="Weissenbach J."/>
            <person name="White D.D."/>
            <person name="White J.D."/>
            <person name="Wiley G.B."/>
            <person name="Wincker P."/>
            <person name="Xing Y."/>
            <person name="Yang L."/>
            <person name="Yao Z."/>
            <person name="Ying F."/>
            <person name="Zhai J."/>
            <person name="Zhou L."/>
            <person name="Zuber A."/>
            <person name="Denarie J."/>
            <person name="Dixon R.A."/>
            <person name="May G.D."/>
            <person name="Schwartz D.C."/>
            <person name="Rogers J."/>
            <person name="Quetier F."/>
            <person name="Town C.D."/>
            <person name="Roe B.A."/>
        </authorList>
    </citation>
    <scope>NUCLEOTIDE SEQUENCE [LARGE SCALE GENOMIC DNA]</scope>
    <source>
        <strain evidence="1">A17</strain>
        <strain evidence="2 3">cv. Jemalong A17</strain>
    </source>
</reference>
<reference evidence="2" key="3">
    <citation type="submission" date="2015-04" db="UniProtKB">
        <authorList>
            <consortium name="EnsemblPlants"/>
        </authorList>
    </citation>
    <scope>IDENTIFICATION</scope>
    <source>
        <strain evidence="2">cv. Jemalong A17</strain>
    </source>
</reference>